<reference evidence="2 3" key="1">
    <citation type="journal article" date="2016" name="Nat. Commun.">
        <title>Thousands of microbial genomes shed light on interconnected biogeochemical processes in an aquifer system.</title>
        <authorList>
            <person name="Anantharaman K."/>
            <person name="Brown C.T."/>
            <person name="Hug L.A."/>
            <person name="Sharon I."/>
            <person name="Castelle C.J."/>
            <person name="Probst A.J."/>
            <person name="Thomas B.C."/>
            <person name="Singh A."/>
            <person name="Wilkins M.J."/>
            <person name="Karaoz U."/>
            <person name="Brodie E.L."/>
            <person name="Williams K.H."/>
            <person name="Hubbard S.S."/>
            <person name="Banfield J.F."/>
        </authorList>
    </citation>
    <scope>NUCLEOTIDE SEQUENCE [LARGE SCALE GENOMIC DNA]</scope>
</reference>
<dbReference type="STRING" id="1802308.A3D50_00745"/>
<evidence type="ECO:0000313" key="3">
    <source>
        <dbReference type="Proteomes" id="UP000178413"/>
    </source>
</evidence>
<dbReference type="Gene3D" id="3.30.460.10">
    <property type="entry name" value="Beta Polymerase, domain 2"/>
    <property type="match status" value="1"/>
</dbReference>
<dbReference type="PANTHER" id="PTHR43852:SF3">
    <property type="entry name" value="NUCLEOTIDYLTRANSFERASE"/>
    <property type="match status" value="1"/>
</dbReference>
<dbReference type="AlphaFoldDB" id="A0A1G2MKJ1"/>
<accession>A0A1G2MKJ1</accession>
<evidence type="ECO:0000259" key="1">
    <source>
        <dbReference type="Pfam" id="PF18765"/>
    </source>
</evidence>
<dbReference type="CDD" id="cd05403">
    <property type="entry name" value="NT_KNTase_like"/>
    <property type="match status" value="1"/>
</dbReference>
<comment type="caution">
    <text evidence="2">The sequence shown here is derived from an EMBL/GenBank/DDBJ whole genome shotgun (WGS) entry which is preliminary data.</text>
</comment>
<dbReference type="InterPro" id="IPR052930">
    <property type="entry name" value="TA_antitoxin_MntA"/>
</dbReference>
<sequence>MKEADKNKIAEIMENHGVIVGYLFGSVMRGTMGPRSDIDVAVFFDNTQIPETEQFKETLALSADIAQAFSVENVDVINLNSQTNPVLRYEAVVNGEAIFVKDPSVKTQLARAILREYENTRYLRETSYRILREQIKSGLFGRAPVKSQSYVSTQ</sequence>
<organism evidence="2 3">
    <name type="scientific">Candidatus Taylorbacteria bacterium RIFCSPHIGHO2_02_FULL_44_12</name>
    <dbReference type="NCBI Taxonomy" id="1802308"/>
    <lineage>
        <taxon>Bacteria</taxon>
        <taxon>Candidatus Tayloriibacteriota</taxon>
    </lineage>
</organism>
<dbReference type="InterPro" id="IPR043519">
    <property type="entry name" value="NT_sf"/>
</dbReference>
<dbReference type="InterPro" id="IPR041633">
    <property type="entry name" value="Polbeta"/>
</dbReference>
<name>A0A1G2MKJ1_9BACT</name>
<dbReference type="Pfam" id="PF18765">
    <property type="entry name" value="Polbeta"/>
    <property type="match status" value="1"/>
</dbReference>
<dbReference type="NCBIfam" id="NF047752">
    <property type="entry name" value="MntA_antitoxin"/>
    <property type="match status" value="1"/>
</dbReference>
<gene>
    <name evidence="2" type="ORF">A3D50_00745</name>
</gene>
<evidence type="ECO:0000313" key="2">
    <source>
        <dbReference type="EMBL" id="OHA24254.1"/>
    </source>
</evidence>
<protein>
    <recommendedName>
        <fullName evidence="1">Polymerase beta nucleotidyltransferase domain-containing protein</fullName>
    </recommendedName>
</protein>
<feature type="domain" description="Polymerase beta nucleotidyltransferase" evidence="1">
    <location>
        <begin position="7"/>
        <end position="103"/>
    </location>
</feature>
<dbReference type="Proteomes" id="UP000178413">
    <property type="component" value="Unassembled WGS sequence"/>
</dbReference>
<proteinExistence type="predicted"/>
<dbReference type="PANTHER" id="PTHR43852">
    <property type="entry name" value="NUCLEOTIDYLTRANSFERASE"/>
    <property type="match status" value="1"/>
</dbReference>
<dbReference type="EMBL" id="MHRM01000009">
    <property type="protein sequence ID" value="OHA24254.1"/>
    <property type="molecule type" value="Genomic_DNA"/>
</dbReference>
<dbReference type="SUPFAM" id="SSF81301">
    <property type="entry name" value="Nucleotidyltransferase"/>
    <property type="match status" value="1"/>
</dbReference>